<feature type="transmembrane region" description="Helical" evidence="6">
    <location>
        <begin position="222"/>
        <end position="243"/>
    </location>
</feature>
<evidence type="ECO:0000256" key="2">
    <source>
        <dbReference type="ARBA" id="ARBA00007168"/>
    </source>
</evidence>
<evidence type="ECO:0000313" key="8">
    <source>
        <dbReference type="EMBL" id="KAK9951553.1"/>
    </source>
</evidence>
<evidence type="ECO:0000313" key="9">
    <source>
        <dbReference type="Proteomes" id="UP001457282"/>
    </source>
</evidence>
<dbReference type="GO" id="GO:0022857">
    <property type="term" value="F:transmembrane transporter activity"/>
    <property type="evidence" value="ECO:0007669"/>
    <property type="project" value="UniProtKB-UniRule"/>
</dbReference>
<keyword evidence="3 6" id="KW-0812">Transmembrane</keyword>
<feature type="transmembrane region" description="Helical" evidence="6">
    <location>
        <begin position="264"/>
        <end position="289"/>
    </location>
</feature>
<gene>
    <name evidence="8" type="ORF">M0R45_006991</name>
</gene>
<comment type="subcellular location">
    <subcellularLocation>
        <location evidence="6">Cell membrane</location>
        <topology evidence="6">Multi-pass membrane protein</topology>
    </subcellularLocation>
    <subcellularLocation>
        <location evidence="1">Membrane</location>
        <topology evidence="1">Multi-pass membrane protein</topology>
    </subcellularLocation>
</comment>
<evidence type="ECO:0000256" key="6">
    <source>
        <dbReference type="RuleBase" id="RU368066"/>
    </source>
</evidence>
<dbReference type="EMBL" id="JBEDUW010000001">
    <property type="protein sequence ID" value="KAK9951553.1"/>
    <property type="molecule type" value="Genomic_DNA"/>
</dbReference>
<feature type="transmembrane region" description="Helical" evidence="6">
    <location>
        <begin position="351"/>
        <end position="371"/>
    </location>
</feature>
<evidence type="ECO:0000256" key="5">
    <source>
        <dbReference type="ARBA" id="ARBA00023136"/>
    </source>
</evidence>
<feature type="transmembrane region" description="Helical" evidence="6">
    <location>
        <begin position="198"/>
        <end position="216"/>
    </location>
</feature>
<comment type="function">
    <text evidence="6">Choline transporter.</text>
</comment>
<dbReference type="InterPro" id="IPR007603">
    <property type="entry name" value="Choline_transptr-like"/>
</dbReference>
<keyword evidence="4 6" id="KW-1133">Transmembrane helix</keyword>
<evidence type="ECO:0000256" key="1">
    <source>
        <dbReference type="ARBA" id="ARBA00004141"/>
    </source>
</evidence>
<dbReference type="AlphaFoldDB" id="A0AAW1YSK5"/>
<dbReference type="PANTHER" id="PTHR12385:SF84">
    <property type="entry name" value="CHOLINE TRANSPORTER-LIKE PROTEIN"/>
    <property type="match status" value="1"/>
</dbReference>
<dbReference type="GO" id="GO:0005886">
    <property type="term" value="C:plasma membrane"/>
    <property type="evidence" value="ECO:0007669"/>
    <property type="project" value="UniProtKB-SubCell"/>
</dbReference>
<comment type="caution">
    <text evidence="8">The sequence shown here is derived from an EMBL/GenBank/DDBJ whole genome shotgun (WGS) entry which is preliminary data.</text>
</comment>
<feature type="transmembrane region" description="Helical" evidence="6">
    <location>
        <begin position="165"/>
        <end position="186"/>
    </location>
</feature>
<evidence type="ECO:0000256" key="4">
    <source>
        <dbReference type="ARBA" id="ARBA00022989"/>
    </source>
</evidence>
<feature type="transmembrane region" description="Helical" evidence="6">
    <location>
        <begin position="477"/>
        <end position="495"/>
    </location>
</feature>
<organism evidence="8 9">
    <name type="scientific">Rubus argutus</name>
    <name type="common">Southern blackberry</name>
    <dbReference type="NCBI Taxonomy" id="59490"/>
    <lineage>
        <taxon>Eukaryota</taxon>
        <taxon>Viridiplantae</taxon>
        <taxon>Streptophyta</taxon>
        <taxon>Embryophyta</taxon>
        <taxon>Tracheophyta</taxon>
        <taxon>Spermatophyta</taxon>
        <taxon>Magnoliopsida</taxon>
        <taxon>eudicotyledons</taxon>
        <taxon>Gunneridae</taxon>
        <taxon>Pentapetalae</taxon>
        <taxon>rosids</taxon>
        <taxon>fabids</taxon>
        <taxon>Rosales</taxon>
        <taxon>Rosaceae</taxon>
        <taxon>Rosoideae</taxon>
        <taxon>Rosoideae incertae sedis</taxon>
        <taxon>Rubus</taxon>
    </lineage>
</organism>
<feature type="region of interest" description="Disordered" evidence="7">
    <location>
        <begin position="78"/>
        <end position="108"/>
    </location>
</feature>
<feature type="transmembrane region" description="Helical" evidence="6">
    <location>
        <begin position="127"/>
        <end position="153"/>
    </location>
</feature>
<protein>
    <recommendedName>
        <fullName evidence="6">Choline transporter-like protein</fullName>
    </recommendedName>
</protein>
<dbReference type="Pfam" id="PF04515">
    <property type="entry name" value="Choline_transpo"/>
    <property type="match status" value="1"/>
</dbReference>
<dbReference type="Proteomes" id="UP001457282">
    <property type="component" value="Unassembled WGS sequence"/>
</dbReference>
<proteinExistence type="inferred from homology"/>
<reference evidence="8 9" key="1">
    <citation type="journal article" date="2023" name="G3 (Bethesda)">
        <title>A chromosome-length genome assembly and annotation of blackberry (Rubus argutus, cv. 'Hillquist').</title>
        <authorList>
            <person name="Bruna T."/>
            <person name="Aryal R."/>
            <person name="Dudchenko O."/>
            <person name="Sargent D.J."/>
            <person name="Mead D."/>
            <person name="Buti M."/>
            <person name="Cavallini A."/>
            <person name="Hytonen T."/>
            <person name="Andres J."/>
            <person name="Pham M."/>
            <person name="Weisz D."/>
            <person name="Mascagni F."/>
            <person name="Usai G."/>
            <person name="Natali L."/>
            <person name="Bassil N."/>
            <person name="Fernandez G.E."/>
            <person name="Lomsadze A."/>
            <person name="Armour M."/>
            <person name="Olukolu B."/>
            <person name="Poorten T."/>
            <person name="Britton C."/>
            <person name="Davik J."/>
            <person name="Ashrafi H."/>
            <person name="Aiden E.L."/>
            <person name="Borodovsky M."/>
            <person name="Worthington M."/>
        </authorList>
    </citation>
    <scope>NUCLEOTIDE SEQUENCE [LARGE SCALE GENOMIC DNA]</scope>
    <source>
        <strain evidence="8">PI 553951</strain>
    </source>
</reference>
<comment type="similarity">
    <text evidence="2 6">Belongs to the CTL (choline transporter-like) family.</text>
</comment>
<dbReference type="PANTHER" id="PTHR12385">
    <property type="entry name" value="CHOLINE TRANSPORTER-LIKE (SLC FAMILY 44)"/>
    <property type="match status" value="1"/>
</dbReference>
<accession>A0AAW1YSK5</accession>
<sequence>MNHLVHHPLQSNDDGVVLMMLHLHVGDEFLLKSQLGLKKMMEFAVELKMEGRRSVEIGSLLKNEGKLSGKESLQFRKIQRTSTRVQEEEEDDRPSYSTNRIKPQKPKNMIPFQSTEATKAGQFVKRLFAFLFYLHLILIAFLIIFLTVYGLISTDHKHHFHPLKFYPPLLTSTLCSAIFAFIWQWVTRSNPSKAIKTAFWLSPLLTCAVGVLLISVSSAESLAAGGVAIICALVQSLYACWVSPRFEFAIRLLSVSTAVPPAKITTLLVQSILISILYLCFLVSGIGGATAIRSSFNVLFISVILLSMAWTMHLIKNMLEVTVSRIKYMHFASGTHVDTSEAFRNTFKHSMGSICIGSILVPVLGVIRGSARGMKLLAGDTEEFLFSCANCYSGLASTLVMYGNRWGFVHVGVYNKGFVQASSDTWEIFRSVQLKELIDLDLTTSFCFLSGVAGGAICSLVSGTWTLAIHKSYATEVSIYAFLIGYFMCRIALAWPQACVSSYYVAYAENPNSTRFDSTIPVRIEELQRFQA</sequence>
<keyword evidence="9" id="KW-1185">Reference proteome</keyword>
<evidence type="ECO:0000256" key="7">
    <source>
        <dbReference type="SAM" id="MobiDB-lite"/>
    </source>
</evidence>
<feature type="transmembrane region" description="Helical" evidence="6">
    <location>
        <begin position="295"/>
        <end position="315"/>
    </location>
</feature>
<evidence type="ECO:0000256" key="3">
    <source>
        <dbReference type="ARBA" id="ARBA00022692"/>
    </source>
</evidence>
<name>A0AAW1YSK5_RUBAR</name>
<feature type="transmembrane region" description="Helical" evidence="6">
    <location>
        <begin position="442"/>
        <end position="465"/>
    </location>
</feature>
<keyword evidence="5 6" id="KW-0472">Membrane</keyword>